<dbReference type="OrthoDB" id="9810066at2"/>
<dbReference type="RefSeq" id="WP_136536521.1">
    <property type="nucleotide sequence ID" value="NZ_STGY01000071.1"/>
</dbReference>
<keyword evidence="3" id="KW-1185">Reference proteome</keyword>
<reference evidence="3" key="1">
    <citation type="submission" date="2019-04" db="EMBL/GenBank/DDBJ databases">
        <title>Nocardioides xinjiangensis sp. nov.</title>
        <authorList>
            <person name="Liu S."/>
        </authorList>
    </citation>
    <scope>NUCLEOTIDE SEQUENCE [LARGE SCALE GENOMIC DNA]</scope>
    <source>
        <strain evidence="3">18</strain>
    </source>
</reference>
<evidence type="ECO:0000313" key="2">
    <source>
        <dbReference type="EMBL" id="THV37045.1"/>
    </source>
</evidence>
<accession>A0A4S8Q3E6</accession>
<gene>
    <name evidence="2" type="ORF">FAB82_21070</name>
</gene>
<dbReference type="CDD" id="cd06223">
    <property type="entry name" value="PRTases_typeI"/>
    <property type="match status" value="1"/>
</dbReference>
<evidence type="ECO:0000259" key="1">
    <source>
        <dbReference type="Pfam" id="PF00156"/>
    </source>
</evidence>
<sequence length="228" mass="24622">MRGKIFRDRREAGRELAGLLGDYRSRDGVIVLGLPRGGVPVAFEVARALDAPLEVFTVRKIGVPGHEELAMGAVASGGVVVTNYQVVEAVGVPHDQFDLVVAREKAELTRRERLYRGPRPAPDLFRKTVLLVDDGLATGATMRATVSAVREFGPERIVVAIPTAPSSACREISALVDEVVCVDTPHHFSAVGQSYEVFDQTSDDEVRDLLEQAVLPDLSDDVDYGGEG</sequence>
<dbReference type="InterPro" id="IPR029057">
    <property type="entry name" value="PRTase-like"/>
</dbReference>
<keyword evidence="2" id="KW-0328">Glycosyltransferase</keyword>
<dbReference type="AlphaFoldDB" id="A0A4S8Q3E6"/>
<organism evidence="2 3">
    <name type="scientific">Glycomyces buryatensis</name>
    <dbReference type="NCBI Taxonomy" id="2570927"/>
    <lineage>
        <taxon>Bacteria</taxon>
        <taxon>Bacillati</taxon>
        <taxon>Actinomycetota</taxon>
        <taxon>Actinomycetes</taxon>
        <taxon>Glycomycetales</taxon>
        <taxon>Glycomycetaceae</taxon>
        <taxon>Glycomyces</taxon>
    </lineage>
</organism>
<dbReference type="Proteomes" id="UP000308760">
    <property type="component" value="Unassembled WGS sequence"/>
</dbReference>
<comment type="caution">
    <text evidence="2">The sequence shown here is derived from an EMBL/GenBank/DDBJ whole genome shotgun (WGS) entry which is preliminary data.</text>
</comment>
<reference evidence="2 3" key="2">
    <citation type="submission" date="2019-05" db="EMBL/GenBank/DDBJ databases">
        <title>Glycomyces buryatensis sp. nov.</title>
        <authorList>
            <person name="Nikitina E."/>
        </authorList>
    </citation>
    <scope>NUCLEOTIDE SEQUENCE [LARGE SCALE GENOMIC DNA]</scope>
    <source>
        <strain evidence="2 3">18</strain>
    </source>
</reference>
<dbReference type="GO" id="GO:0016757">
    <property type="term" value="F:glycosyltransferase activity"/>
    <property type="evidence" value="ECO:0007669"/>
    <property type="project" value="UniProtKB-KW"/>
</dbReference>
<dbReference type="SUPFAM" id="SSF53271">
    <property type="entry name" value="PRTase-like"/>
    <property type="match status" value="1"/>
</dbReference>
<dbReference type="EMBL" id="STGY01000071">
    <property type="protein sequence ID" value="THV37045.1"/>
    <property type="molecule type" value="Genomic_DNA"/>
</dbReference>
<evidence type="ECO:0000313" key="3">
    <source>
        <dbReference type="Proteomes" id="UP000308760"/>
    </source>
</evidence>
<protein>
    <submittedName>
        <fullName evidence="2">Phosphoribosyltransferase</fullName>
    </submittedName>
</protein>
<dbReference type="Gene3D" id="3.30.1310.20">
    <property type="entry name" value="PRTase-like"/>
    <property type="match status" value="1"/>
</dbReference>
<dbReference type="InterPro" id="IPR000836">
    <property type="entry name" value="PRTase_dom"/>
</dbReference>
<proteinExistence type="predicted"/>
<feature type="domain" description="Phosphoribosyltransferase" evidence="1">
    <location>
        <begin position="26"/>
        <end position="185"/>
    </location>
</feature>
<name>A0A4S8Q3E6_9ACTN</name>
<keyword evidence="2" id="KW-0808">Transferase</keyword>
<dbReference type="Gene3D" id="3.40.50.2020">
    <property type="match status" value="1"/>
</dbReference>
<dbReference type="Pfam" id="PF00156">
    <property type="entry name" value="Pribosyltran"/>
    <property type="match status" value="1"/>
</dbReference>